<evidence type="ECO:0000313" key="3">
    <source>
        <dbReference type="Proteomes" id="UP001299283"/>
    </source>
</evidence>
<evidence type="ECO:0000313" key="2">
    <source>
        <dbReference type="EMBL" id="MEB3070058.1"/>
    </source>
</evidence>
<name>A0ABU5YY33_9MYCO</name>
<organism evidence="2 3">
    <name type="scientific">[Mycobacterium] vasticus</name>
    <dbReference type="NCBI Taxonomy" id="2875777"/>
    <lineage>
        <taxon>Bacteria</taxon>
        <taxon>Bacillati</taxon>
        <taxon>Actinomycetota</taxon>
        <taxon>Actinomycetes</taxon>
        <taxon>Mycobacteriales</taxon>
        <taxon>Mycobacteriaceae</taxon>
        <taxon>Mycolicibacter</taxon>
    </lineage>
</organism>
<evidence type="ECO:0000256" key="1">
    <source>
        <dbReference type="SAM" id="Phobius"/>
    </source>
</evidence>
<comment type="caution">
    <text evidence="2">The sequence shown here is derived from an EMBL/GenBank/DDBJ whole genome shotgun (WGS) entry which is preliminary data.</text>
</comment>
<sequence length="101" mass="11923">MSNRKKPDNDLAGFALLVFVAVLWWLRWVILACLVIFGVGWLIGWVIQRWLQARDAEHARLDALRQRADLENAMVLRGDPRGFFGHYELPDPELIPRWYRH</sequence>
<accession>A0ABU5YY33</accession>
<keyword evidence="1" id="KW-0472">Membrane</keyword>
<dbReference type="Proteomes" id="UP001299283">
    <property type="component" value="Unassembled WGS sequence"/>
</dbReference>
<gene>
    <name evidence="2" type="ORF">K5L39_12750</name>
</gene>
<keyword evidence="1" id="KW-0812">Transmembrane</keyword>
<dbReference type="RefSeq" id="WP_225398481.1">
    <property type="nucleotide sequence ID" value="NZ_JAYJJQ010000011.1"/>
</dbReference>
<protein>
    <submittedName>
        <fullName evidence="2">Uncharacterized protein</fullName>
    </submittedName>
</protein>
<proteinExistence type="predicted"/>
<keyword evidence="1" id="KW-1133">Transmembrane helix</keyword>
<reference evidence="2 3" key="1">
    <citation type="submission" date="2023-12" db="EMBL/GenBank/DDBJ databases">
        <title>Description of new species of Mycobacterium terrae complex isolated from sewage at the Sao Paulo Zoological Park Foundation in Brazil.</title>
        <authorList>
            <person name="Romagnoli C.L."/>
            <person name="Conceicao E.C."/>
            <person name="Machado E."/>
            <person name="Barreto L.B.P.F."/>
            <person name="Sharma A."/>
            <person name="Silva N.M."/>
            <person name="Marques L.E."/>
            <person name="Juliana M.A."/>
            <person name="Lourenco M.C.S."/>
            <person name="Digiampietri L.A."/>
            <person name="Suffys P.N."/>
            <person name="Viana-Niero C."/>
        </authorList>
    </citation>
    <scope>NUCLEOTIDE SEQUENCE [LARGE SCALE GENOMIC DNA]</scope>
    <source>
        <strain evidence="2 3">MYC017</strain>
    </source>
</reference>
<dbReference type="EMBL" id="JAYJJQ010000011">
    <property type="protein sequence ID" value="MEB3070058.1"/>
    <property type="molecule type" value="Genomic_DNA"/>
</dbReference>
<keyword evidence="3" id="KW-1185">Reference proteome</keyword>
<feature type="transmembrane region" description="Helical" evidence="1">
    <location>
        <begin position="12"/>
        <end position="44"/>
    </location>
</feature>